<dbReference type="AlphaFoldDB" id="D0A2Q4"/>
<feature type="region of interest" description="Disordered" evidence="1">
    <location>
        <begin position="145"/>
        <end position="188"/>
    </location>
</feature>
<evidence type="ECO:0000313" key="2">
    <source>
        <dbReference type="EMBL" id="CBH15548.1"/>
    </source>
</evidence>
<feature type="compositionally biased region" description="Basic and acidic residues" evidence="1">
    <location>
        <begin position="325"/>
        <end position="335"/>
    </location>
</feature>
<dbReference type="RefSeq" id="XP_011777812.1">
    <property type="nucleotide sequence ID" value="XM_011779510.1"/>
</dbReference>
<dbReference type="Proteomes" id="UP000002316">
    <property type="component" value="Chromosome 10"/>
</dbReference>
<feature type="compositionally biased region" description="Polar residues" evidence="1">
    <location>
        <begin position="249"/>
        <end position="261"/>
    </location>
</feature>
<feature type="region of interest" description="Disordered" evidence="1">
    <location>
        <begin position="240"/>
        <end position="431"/>
    </location>
</feature>
<dbReference type="VEuPathDB" id="TriTrypDB:Tbg972.10.6330"/>
<dbReference type="KEGG" id="tbg:TbgDal_X6330"/>
<dbReference type="GeneID" id="23865731"/>
<reference evidence="3" key="1">
    <citation type="journal article" date="2010" name="PLoS Negl. Trop. Dis.">
        <title>The genome sequence of Trypanosoma brucei gambiense, causative agent of chronic human african trypanosomiasis.</title>
        <authorList>
            <person name="Jackson A.P."/>
            <person name="Sanders M."/>
            <person name="Berry A."/>
            <person name="McQuillan J."/>
            <person name="Aslett M.A."/>
            <person name="Quail M.A."/>
            <person name="Chukualim B."/>
            <person name="Capewell P."/>
            <person name="MacLeod A."/>
            <person name="Melville S.E."/>
            <person name="Gibson W."/>
            <person name="Barry J.D."/>
            <person name="Berriman M."/>
            <person name="Hertz-Fowler C."/>
        </authorList>
    </citation>
    <scope>NUCLEOTIDE SEQUENCE [LARGE SCALE GENOMIC DNA]</scope>
    <source>
        <strain evidence="3">MHOM/CI/86/DAL972</strain>
    </source>
</reference>
<feature type="compositionally biased region" description="Acidic residues" evidence="1">
    <location>
        <begin position="413"/>
        <end position="425"/>
    </location>
</feature>
<evidence type="ECO:0000256" key="1">
    <source>
        <dbReference type="SAM" id="MobiDB-lite"/>
    </source>
</evidence>
<protein>
    <submittedName>
        <fullName evidence="2">Uncharacterized protein</fullName>
    </submittedName>
</protein>
<evidence type="ECO:0000313" key="3">
    <source>
        <dbReference type="Proteomes" id="UP000002316"/>
    </source>
</evidence>
<dbReference type="OrthoDB" id="273785at2759"/>
<feature type="compositionally biased region" description="Polar residues" evidence="1">
    <location>
        <begin position="155"/>
        <end position="168"/>
    </location>
</feature>
<name>D0A2Q4_TRYB9</name>
<organism evidence="2 3">
    <name type="scientific">Trypanosoma brucei gambiense (strain MHOM/CI/86/DAL972)</name>
    <dbReference type="NCBI Taxonomy" id="679716"/>
    <lineage>
        <taxon>Eukaryota</taxon>
        <taxon>Discoba</taxon>
        <taxon>Euglenozoa</taxon>
        <taxon>Kinetoplastea</taxon>
        <taxon>Metakinetoplastina</taxon>
        <taxon>Trypanosomatida</taxon>
        <taxon>Trypanosomatidae</taxon>
        <taxon>Trypanosoma</taxon>
    </lineage>
</organism>
<proteinExistence type="predicted"/>
<accession>D0A2Q4</accession>
<sequence>MQHVNHRFSYFIDNYILLLAERFGIPLSTETPSERSGGDDVDDIDGSGLAKWEQVAECVREALSRPKTAEERQALLHIDVSMLDAKVCRGRLQYLIWQAERSVEGGVGESIKGKESPSFPVFNITRDSLRDKIQGIYASVRDRLPSTIAPRRNHNGNSTGPAVQSGSQGDKDVMDCDSDGDGSEGSLHVVDVVLPTEAEARRNRVVAEARDDLLSKIQKMQLDFFEKHRRWVDVPFDFDTVPNDGSGPEETSPQSDSTGLSKSAAREALENGTPTRLPPSSEMPEPTMRNELAGESDGPKLDPIMSLFNALREDRRVGRPPRPSQMREEDYEKQYVHASTMPSAPAGFPNALDGQTIRRFNGRPSTESVRTPEPEKPANEPLPIKNTISNGGAVTHEGRAPQLRTNRWNVVEYDGEDSSESESSTDVECVT</sequence>
<dbReference type="EMBL" id="FN554973">
    <property type="protein sequence ID" value="CBH15548.1"/>
    <property type="molecule type" value="Genomic_DNA"/>
</dbReference>
<gene>
    <name evidence="2" type="ORF">TbgDal_X6330</name>
</gene>